<dbReference type="EMBL" id="LR790158">
    <property type="protein sequence ID" value="CAB3266020.1"/>
    <property type="molecule type" value="mRNA"/>
</dbReference>
<dbReference type="InterPro" id="IPR016187">
    <property type="entry name" value="CTDL_fold"/>
</dbReference>
<accession>A0A6F9DSM8</accession>
<dbReference type="Pfam" id="PF01391">
    <property type="entry name" value="Collagen"/>
    <property type="match status" value="1"/>
</dbReference>
<dbReference type="SUPFAM" id="SSF56436">
    <property type="entry name" value="C-type lectin-like"/>
    <property type="match status" value="1"/>
</dbReference>
<evidence type="ECO:0000313" key="4">
    <source>
        <dbReference type="EMBL" id="CAB3266020.1"/>
    </source>
</evidence>
<protein>
    <submittedName>
        <fullName evidence="4">Pulmonary surfactant-associated protein D-like</fullName>
    </submittedName>
</protein>
<feature type="chain" id="PRO_5026224745" evidence="3">
    <location>
        <begin position="20"/>
        <end position="263"/>
    </location>
</feature>
<evidence type="ECO:0000256" key="2">
    <source>
        <dbReference type="SAM" id="MobiDB-lite"/>
    </source>
</evidence>
<keyword evidence="1" id="KW-0176">Collagen</keyword>
<feature type="region of interest" description="Disordered" evidence="2">
    <location>
        <begin position="42"/>
        <end position="104"/>
    </location>
</feature>
<dbReference type="InterPro" id="IPR008160">
    <property type="entry name" value="Collagen"/>
</dbReference>
<evidence type="ECO:0000256" key="1">
    <source>
        <dbReference type="ARBA" id="ARBA00023119"/>
    </source>
</evidence>
<organism evidence="4">
    <name type="scientific">Phallusia mammillata</name>
    <dbReference type="NCBI Taxonomy" id="59560"/>
    <lineage>
        <taxon>Eukaryota</taxon>
        <taxon>Metazoa</taxon>
        <taxon>Chordata</taxon>
        <taxon>Tunicata</taxon>
        <taxon>Ascidiacea</taxon>
        <taxon>Phlebobranchia</taxon>
        <taxon>Ascidiidae</taxon>
        <taxon>Phallusia</taxon>
    </lineage>
</organism>
<sequence>MYLLTKLVFLLTIIGASYCHDNHQQKYLVCRPLDSLFEQQPSSYLNQSTLRGPPGRPGKRGPPGFKGEQGQPGGPGMQGVKGGRGERGLQGQEGPPGPVGPQPLVNWTRIDNRIHEIINEQRICTGVVYRDHCYWLPWVVAKYGGHGGKSAAANVCSAYGATLVDIETEEQYDVLYKYIQKAWLMYVDYPTRDYVQVWLASSYTNGNAVSSTGASVYTQWYSSFFPNNSPGILWEVGKPTRTGSTGMWTNSESYASALPFCRL</sequence>
<dbReference type="GO" id="GO:0005581">
    <property type="term" value="C:collagen trimer"/>
    <property type="evidence" value="ECO:0007669"/>
    <property type="project" value="UniProtKB-KW"/>
</dbReference>
<dbReference type="InterPro" id="IPR016186">
    <property type="entry name" value="C-type_lectin-like/link_sf"/>
</dbReference>
<dbReference type="Gene3D" id="3.10.100.10">
    <property type="entry name" value="Mannose-Binding Protein A, subunit A"/>
    <property type="match status" value="1"/>
</dbReference>
<proteinExistence type="evidence at transcript level"/>
<dbReference type="CDD" id="cd00037">
    <property type="entry name" value="CLECT"/>
    <property type="match status" value="1"/>
</dbReference>
<feature type="compositionally biased region" description="Gly residues" evidence="2">
    <location>
        <begin position="70"/>
        <end position="82"/>
    </location>
</feature>
<reference evidence="4" key="1">
    <citation type="submission" date="2020-04" db="EMBL/GenBank/DDBJ databases">
        <authorList>
            <person name="Neveu A P."/>
        </authorList>
    </citation>
    <scope>NUCLEOTIDE SEQUENCE</scope>
    <source>
        <tissue evidence="4">Whole embryo</tissue>
    </source>
</reference>
<dbReference type="PANTHER" id="PTHR24637:SF421">
    <property type="entry name" value="CUTICLE COLLAGEN DPY-2"/>
    <property type="match status" value="1"/>
</dbReference>
<dbReference type="PANTHER" id="PTHR24637">
    <property type="entry name" value="COLLAGEN"/>
    <property type="match status" value="1"/>
</dbReference>
<dbReference type="AlphaFoldDB" id="A0A6F9DSM8"/>
<name>A0A6F9DSM8_9ASCI</name>
<evidence type="ECO:0000256" key="3">
    <source>
        <dbReference type="SAM" id="SignalP"/>
    </source>
</evidence>
<feature type="signal peptide" evidence="3">
    <location>
        <begin position="1"/>
        <end position="19"/>
    </location>
</feature>
<gene>
    <name evidence="4" type="primary">Sftpd-004</name>
</gene>
<keyword evidence="3" id="KW-0732">Signal</keyword>